<evidence type="ECO:0000256" key="1">
    <source>
        <dbReference type="SAM" id="MobiDB-lite"/>
    </source>
</evidence>
<dbReference type="AlphaFoldDB" id="A0A9P6E2I5"/>
<feature type="region of interest" description="Disordered" evidence="1">
    <location>
        <begin position="127"/>
        <end position="176"/>
    </location>
</feature>
<name>A0A9P6E2I5_9AGAR</name>
<comment type="caution">
    <text evidence="2">The sequence shown here is derived from an EMBL/GenBank/DDBJ whole genome shotgun (WGS) entry which is preliminary data.</text>
</comment>
<dbReference type="EMBL" id="MU158123">
    <property type="protein sequence ID" value="KAF9521334.1"/>
    <property type="molecule type" value="Genomic_DNA"/>
</dbReference>
<evidence type="ECO:0000313" key="3">
    <source>
        <dbReference type="Proteomes" id="UP000807306"/>
    </source>
</evidence>
<evidence type="ECO:0000313" key="2">
    <source>
        <dbReference type="EMBL" id="KAF9521334.1"/>
    </source>
</evidence>
<organism evidence="2 3">
    <name type="scientific">Crepidotus variabilis</name>
    <dbReference type="NCBI Taxonomy" id="179855"/>
    <lineage>
        <taxon>Eukaryota</taxon>
        <taxon>Fungi</taxon>
        <taxon>Dikarya</taxon>
        <taxon>Basidiomycota</taxon>
        <taxon>Agaricomycotina</taxon>
        <taxon>Agaricomycetes</taxon>
        <taxon>Agaricomycetidae</taxon>
        <taxon>Agaricales</taxon>
        <taxon>Agaricineae</taxon>
        <taxon>Crepidotaceae</taxon>
        <taxon>Crepidotus</taxon>
    </lineage>
</organism>
<reference evidence="2" key="1">
    <citation type="submission" date="2020-11" db="EMBL/GenBank/DDBJ databases">
        <authorList>
            <consortium name="DOE Joint Genome Institute"/>
            <person name="Ahrendt S."/>
            <person name="Riley R."/>
            <person name="Andreopoulos W."/>
            <person name="Labutti K."/>
            <person name="Pangilinan J."/>
            <person name="Ruiz-Duenas F.J."/>
            <person name="Barrasa J.M."/>
            <person name="Sanchez-Garcia M."/>
            <person name="Camarero S."/>
            <person name="Miyauchi S."/>
            <person name="Serrano A."/>
            <person name="Linde D."/>
            <person name="Babiker R."/>
            <person name="Drula E."/>
            <person name="Ayuso-Fernandez I."/>
            <person name="Pacheco R."/>
            <person name="Padilla G."/>
            <person name="Ferreira P."/>
            <person name="Barriuso J."/>
            <person name="Kellner H."/>
            <person name="Castanera R."/>
            <person name="Alfaro M."/>
            <person name="Ramirez L."/>
            <person name="Pisabarro A.G."/>
            <person name="Kuo A."/>
            <person name="Tritt A."/>
            <person name="Lipzen A."/>
            <person name="He G."/>
            <person name="Yan M."/>
            <person name="Ng V."/>
            <person name="Cullen D."/>
            <person name="Martin F."/>
            <person name="Rosso M.-N."/>
            <person name="Henrissat B."/>
            <person name="Hibbett D."/>
            <person name="Martinez A.T."/>
            <person name="Grigoriev I.V."/>
        </authorList>
    </citation>
    <scope>NUCLEOTIDE SEQUENCE</scope>
    <source>
        <strain evidence="2">CBS 506.95</strain>
    </source>
</reference>
<gene>
    <name evidence="2" type="ORF">CPB83DRAFT_932079</name>
</gene>
<protein>
    <submittedName>
        <fullName evidence="2">Uncharacterized protein</fullName>
    </submittedName>
</protein>
<feature type="compositionally biased region" description="Acidic residues" evidence="1">
    <location>
        <begin position="153"/>
        <end position="169"/>
    </location>
</feature>
<proteinExistence type="predicted"/>
<dbReference type="Proteomes" id="UP000807306">
    <property type="component" value="Unassembled WGS sequence"/>
</dbReference>
<accession>A0A9P6E2I5</accession>
<sequence length="176" mass="20199">MSDKMRYCGDPLCRRKYCESLPYYDLCIYCGSLEEVALPWKGRIVDGGFCFIKDRLLCHLTNVPAVTFKIFDTRIKPEWKPFDLSASFQWPEGCIILLKADDYAIERCIGLQYFMRQSHDQLARYGAPRYPTPPSVTSEDDAAMQTEDKAEATDNEDSNYSPSEDEGVDFEAGYSY</sequence>
<keyword evidence="3" id="KW-1185">Reference proteome</keyword>